<keyword evidence="2" id="KW-1185">Reference proteome</keyword>
<comment type="caution">
    <text evidence="1">The sequence shown here is derived from an EMBL/GenBank/DDBJ whole genome shotgun (WGS) entry which is preliminary data.</text>
</comment>
<protein>
    <recommendedName>
        <fullName evidence="3">Lipoprotein</fullName>
    </recommendedName>
</protein>
<organism evidence="1 2">
    <name type="scientific">Hylemonella gracilis ATCC 19624</name>
    <dbReference type="NCBI Taxonomy" id="887062"/>
    <lineage>
        <taxon>Bacteria</taxon>
        <taxon>Pseudomonadati</taxon>
        <taxon>Pseudomonadota</taxon>
        <taxon>Betaproteobacteria</taxon>
        <taxon>Burkholderiales</taxon>
        <taxon>Comamonadaceae</taxon>
        <taxon>Hylemonella</taxon>
    </lineage>
</organism>
<sequence length="85" mass="9817">MKPLDRDDRPRTFPHLTLLAVLACVPLLNACTSQAWYEGSRASARQQCNQQPPGAYEDCMRRVNEGVGSKSYDSYEREREELRRK</sequence>
<evidence type="ECO:0008006" key="3">
    <source>
        <dbReference type="Google" id="ProtNLM"/>
    </source>
</evidence>
<dbReference type="eggNOG" id="ENOG50302GV">
    <property type="taxonomic scope" value="Bacteria"/>
</dbReference>
<dbReference type="PROSITE" id="PS51257">
    <property type="entry name" value="PROKAR_LIPOPROTEIN"/>
    <property type="match status" value="1"/>
</dbReference>
<evidence type="ECO:0000313" key="1">
    <source>
        <dbReference type="EMBL" id="EGI76080.1"/>
    </source>
</evidence>
<proteinExistence type="predicted"/>
<dbReference type="RefSeq" id="WP_006298706.1">
    <property type="nucleotide sequence ID" value="NZ_AEGR01000081.1"/>
</dbReference>
<dbReference type="STRING" id="887062.HGR_13074"/>
<dbReference type="OrthoDB" id="6387823at2"/>
<name>F3KVX7_9BURK</name>
<gene>
    <name evidence="1" type="ORF">HGR_13074</name>
</gene>
<dbReference type="Proteomes" id="UP000016368">
    <property type="component" value="Unassembled WGS sequence"/>
</dbReference>
<dbReference type="AlphaFoldDB" id="F3KVX7"/>
<reference evidence="1 2" key="1">
    <citation type="journal article" date="2011" name="EMBO J.">
        <title>Structural diversity of bacterial flagellar motors.</title>
        <authorList>
            <person name="Chen S."/>
            <person name="Beeby M."/>
            <person name="Murphy G.E."/>
            <person name="Leadbetter J.R."/>
            <person name="Hendrixson D.R."/>
            <person name="Briegel A."/>
            <person name="Li Z."/>
            <person name="Shi J."/>
            <person name="Tocheva E.I."/>
            <person name="Muller A."/>
            <person name="Dobro M.J."/>
            <person name="Jensen G.J."/>
        </authorList>
    </citation>
    <scope>NUCLEOTIDE SEQUENCE [LARGE SCALE GENOMIC DNA]</scope>
    <source>
        <strain evidence="1 2">ATCC 19624</strain>
    </source>
</reference>
<evidence type="ECO:0000313" key="2">
    <source>
        <dbReference type="Proteomes" id="UP000016368"/>
    </source>
</evidence>
<accession>F3KVX7</accession>
<dbReference type="EMBL" id="AEGR01000081">
    <property type="protein sequence ID" value="EGI76080.1"/>
    <property type="molecule type" value="Genomic_DNA"/>
</dbReference>